<sequence length="225" mass="24401">MKVLGLTGGIGMGKSTVAAAFRRAGLPVFDADREVHRLQQPNGRALPAIGRLVPGAVVGGRLDRAALRRAVVADPALFRKLEGILHPMVRAERRRFLQRQRRAGRSWVVLDIPLLFETAPAGRRPADCDLVAVVSASPATQLARVRRRRSMSAAEAASIIARQMPDGEKRRRADVVIHSGLSRWQALREISRLLVRMRAWPTRTAASRAPSPDGARGGAAAGRIG</sequence>
<keyword evidence="3 5" id="KW-0067">ATP-binding</keyword>
<dbReference type="InterPro" id="IPR001977">
    <property type="entry name" value="Depp_CoAkinase"/>
</dbReference>
<dbReference type="RefSeq" id="WP_422919984.1">
    <property type="nucleotide sequence ID" value="NZ_JAMZEJ010000006.1"/>
</dbReference>
<feature type="region of interest" description="Disordered" evidence="7">
    <location>
        <begin position="204"/>
        <end position="225"/>
    </location>
</feature>
<comment type="caution">
    <text evidence="8">The sequence shown here is derived from an EMBL/GenBank/DDBJ whole genome shotgun (WGS) entry which is preliminary data.</text>
</comment>
<keyword evidence="5 8" id="KW-0808">Transferase</keyword>
<evidence type="ECO:0000313" key="9">
    <source>
        <dbReference type="Proteomes" id="UP001524547"/>
    </source>
</evidence>
<evidence type="ECO:0000256" key="6">
    <source>
        <dbReference type="NCBIfam" id="TIGR00152"/>
    </source>
</evidence>
<reference evidence="8 9" key="1">
    <citation type="submission" date="2022-06" db="EMBL/GenBank/DDBJ databases">
        <title>Rhizosaccharibacter gen. nov. sp. nov. KSS12, endophytic bacteria isolated from sugarcane.</title>
        <authorList>
            <person name="Pitiwittayakul N."/>
        </authorList>
    </citation>
    <scope>NUCLEOTIDE SEQUENCE [LARGE SCALE GENOMIC DNA]</scope>
    <source>
        <strain evidence="8 9">KSS12</strain>
    </source>
</reference>
<dbReference type="PANTHER" id="PTHR10695:SF46">
    <property type="entry name" value="BIFUNCTIONAL COENZYME A SYNTHASE-RELATED"/>
    <property type="match status" value="1"/>
</dbReference>
<dbReference type="NCBIfam" id="TIGR00152">
    <property type="entry name" value="dephospho-CoA kinase"/>
    <property type="match status" value="1"/>
</dbReference>
<comment type="function">
    <text evidence="5">Catalyzes the phosphorylation of the 3'-hydroxyl group of dephosphocoenzyme A to form coenzyme A.</text>
</comment>
<gene>
    <name evidence="5 8" type="primary">coaE</name>
    <name evidence="8" type="ORF">NFI88_10315</name>
</gene>
<proteinExistence type="inferred from homology"/>
<name>A0ABT1VY35_9PROT</name>
<evidence type="ECO:0000313" key="8">
    <source>
        <dbReference type="EMBL" id="MCQ8241233.1"/>
    </source>
</evidence>
<feature type="binding site" evidence="5">
    <location>
        <begin position="11"/>
        <end position="16"/>
    </location>
    <ligand>
        <name>ATP</name>
        <dbReference type="ChEBI" id="CHEBI:30616"/>
    </ligand>
</feature>
<evidence type="ECO:0000256" key="1">
    <source>
        <dbReference type="ARBA" id="ARBA00009018"/>
    </source>
</evidence>
<keyword evidence="2 5" id="KW-0547">Nucleotide-binding</keyword>
<dbReference type="PROSITE" id="PS51219">
    <property type="entry name" value="DPCK"/>
    <property type="match status" value="1"/>
</dbReference>
<dbReference type="Gene3D" id="3.40.50.300">
    <property type="entry name" value="P-loop containing nucleotide triphosphate hydrolases"/>
    <property type="match status" value="1"/>
</dbReference>
<dbReference type="HAMAP" id="MF_00376">
    <property type="entry name" value="Dephospho_CoA_kinase"/>
    <property type="match status" value="1"/>
</dbReference>
<comment type="similarity">
    <text evidence="1 5">Belongs to the CoaE family.</text>
</comment>
<dbReference type="GO" id="GO:0004140">
    <property type="term" value="F:dephospho-CoA kinase activity"/>
    <property type="evidence" value="ECO:0007669"/>
    <property type="project" value="UniProtKB-EC"/>
</dbReference>
<keyword evidence="5" id="KW-0963">Cytoplasm</keyword>
<evidence type="ECO:0000256" key="4">
    <source>
        <dbReference type="ARBA" id="ARBA00022993"/>
    </source>
</evidence>
<evidence type="ECO:0000256" key="5">
    <source>
        <dbReference type="HAMAP-Rule" id="MF_00376"/>
    </source>
</evidence>
<evidence type="ECO:0000256" key="7">
    <source>
        <dbReference type="SAM" id="MobiDB-lite"/>
    </source>
</evidence>
<keyword evidence="4 5" id="KW-0173">Coenzyme A biosynthesis</keyword>
<protein>
    <recommendedName>
        <fullName evidence="5 6">Dephospho-CoA kinase</fullName>
        <ecNumber evidence="5 6">2.7.1.24</ecNumber>
    </recommendedName>
    <alternativeName>
        <fullName evidence="5">Dephosphocoenzyme A kinase</fullName>
    </alternativeName>
</protein>
<dbReference type="Pfam" id="PF01121">
    <property type="entry name" value="CoaE"/>
    <property type="match status" value="1"/>
</dbReference>
<dbReference type="EC" id="2.7.1.24" evidence="5 6"/>
<dbReference type="SUPFAM" id="SSF52540">
    <property type="entry name" value="P-loop containing nucleoside triphosphate hydrolases"/>
    <property type="match status" value="1"/>
</dbReference>
<keyword evidence="9" id="KW-1185">Reference proteome</keyword>
<feature type="compositionally biased region" description="Gly residues" evidence="7">
    <location>
        <begin position="215"/>
        <end position="225"/>
    </location>
</feature>
<dbReference type="Proteomes" id="UP001524547">
    <property type="component" value="Unassembled WGS sequence"/>
</dbReference>
<keyword evidence="5 8" id="KW-0418">Kinase</keyword>
<comment type="catalytic activity">
    <reaction evidence="5">
        <text>3'-dephospho-CoA + ATP = ADP + CoA + H(+)</text>
        <dbReference type="Rhea" id="RHEA:18245"/>
        <dbReference type="ChEBI" id="CHEBI:15378"/>
        <dbReference type="ChEBI" id="CHEBI:30616"/>
        <dbReference type="ChEBI" id="CHEBI:57287"/>
        <dbReference type="ChEBI" id="CHEBI:57328"/>
        <dbReference type="ChEBI" id="CHEBI:456216"/>
        <dbReference type="EC" id="2.7.1.24"/>
    </reaction>
</comment>
<accession>A0ABT1VY35</accession>
<comment type="pathway">
    <text evidence="5">Cofactor biosynthesis; coenzyme A biosynthesis; CoA from (R)-pantothenate: step 5/5.</text>
</comment>
<dbReference type="PANTHER" id="PTHR10695">
    <property type="entry name" value="DEPHOSPHO-COA KINASE-RELATED"/>
    <property type="match status" value="1"/>
</dbReference>
<organism evidence="8 9">
    <name type="scientific">Rhizosaccharibacter radicis</name>
    <dbReference type="NCBI Taxonomy" id="2782605"/>
    <lineage>
        <taxon>Bacteria</taxon>
        <taxon>Pseudomonadati</taxon>
        <taxon>Pseudomonadota</taxon>
        <taxon>Alphaproteobacteria</taxon>
        <taxon>Acetobacterales</taxon>
        <taxon>Acetobacteraceae</taxon>
        <taxon>Rhizosaccharibacter</taxon>
    </lineage>
</organism>
<dbReference type="InterPro" id="IPR027417">
    <property type="entry name" value="P-loop_NTPase"/>
</dbReference>
<dbReference type="EMBL" id="JAMZEJ010000006">
    <property type="protein sequence ID" value="MCQ8241233.1"/>
    <property type="molecule type" value="Genomic_DNA"/>
</dbReference>
<comment type="subcellular location">
    <subcellularLocation>
        <location evidence="5">Cytoplasm</location>
    </subcellularLocation>
</comment>
<dbReference type="CDD" id="cd02022">
    <property type="entry name" value="DPCK"/>
    <property type="match status" value="1"/>
</dbReference>
<evidence type="ECO:0000256" key="2">
    <source>
        <dbReference type="ARBA" id="ARBA00022741"/>
    </source>
</evidence>
<evidence type="ECO:0000256" key="3">
    <source>
        <dbReference type="ARBA" id="ARBA00022840"/>
    </source>
</evidence>